<dbReference type="EMBL" id="JADKPN010000001">
    <property type="protein sequence ID" value="MBF4761995.1"/>
    <property type="molecule type" value="Genomic_DNA"/>
</dbReference>
<dbReference type="Proteomes" id="UP000640489">
    <property type="component" value="Unassembled WGS sequence"/>
</dbReference>
<feature type="transmembrane region" description="Helical" evidence="1">
    <location>
        <begin position="73"/>
        <end position="94"/>
    </location>
</feature>
<evidence type="ECO:0000313" key="3">
    <source>
        <dbReference type="EMBL" id="MBF4761995.1"/>
    </source>
</evidence>
<proteinExistence type="predicted"/>
<gene>
    <name evidence="3" type="ORF">ISU07_02545</name>
</gene>
<comment type="caution">
    <text evidence="3">The sequence shown here is derived from an EMBL/GenBank/DDBJ whole genome shotgun (WGS) entry which is preliminary data.</text>
</comment>
<feature type="transmembrane region" description="Helical" evidence="1">
    <location>
        <begin position="169"/>
        <end position="188"/>
    </location>
</feature>
<feature type="transmembrane region" description="Helical" evidence="1">
    <location>
        <begin position="45"/>
        <end position="66"/>
    </location>
</feature>
<feature type="domain" description="Phosphatidic acid phosphatase type 2/haloperoxidase" evidence="2">
    <location>
        <begin position="73"/>
        <end position="184"/>
    </location>
</feature>
<sequence>MLVGWGWLLTHSLEKSIDPTDNDIARWFADERTSGLEPYADAGTFLGETIVGASAFTVVGILVSLVRRTWIPILLVAILEAGLGAYYFVATHLITRDRPPVKILDAGLDPNASFPSGHTATALVFCVGTLVLIWTYFRSARWWFVWLLLLPVATVLARLYQGAHHLTDVLTSVVYASVWLAVVAALVLPRRDRV</sequence>
<dbReference type="SMART" id="SM00014">
    <property type="entry name" value="acidPPc"/>
    <property type="match status" value="1"/>
</dbReference>
<name>A0A930VDJ2_9ACTN</name>
<evidence type="ECO:0000259" key="2">
    <source>
        <dbReference type="SMART" id="SM00014"/>
    </source>
</evidence>
<organism evidence="3 4">
    <name type="scientific">Nocardioides islandensis</name>
    <dbReference type="NCBI Taxonomy" id="433663"/>
    <lineage>
        <taxon>Bacteria</taxon>
        <taxon>Bacillati</taxon>
        <taxon>Actinomycetota</taxon>
        <taxon>Actinomycetes</taxon>
        <taxon>Propionibacteriales</taxon>
        <taxon>Nocardioidaceae</taxon>
        <taxon>Nocardioides</taxon>
    </lineage>
</organism>
<keyword evidence="1" id="KW-0472">Membrane</keyword>
<dbReference type="InterPro" id="IPR000326">
    <property type="entry name" value="PAP2/HPO"/>
</dbReference>
<dbReference type="SUPFAM" id="SSF48317">
    <property type="entry name" value="Acid phosphatase/Vanadium-dependent haloperoxidase"/>
    <property type="match status" value="1"/>
</dbReference>
<keyword evidence="1" id="KW-1133">Transmembrane helix</keyword>
<evidence type="ECO:0000256" key="1">
    <source>
        <dbReference type="SAM" id="Phobius"/>
    </source>
</evidence>
<evidence type="ECO:0000313" key="4">
    <source>
        <dbReference type="Proteomes" id="UP000640489"/>
    </source>
</evidence>
<keyword evidence="1" id="KW-0812">Transmembrane</keyword>
<feature type="transmembrane region" description="Helical" evidence="1">
    <location>
        <begin position="144"/>
        <end position="163"/>
    </location>
</feature>
<keyword evidence="4" id="KW-1185">Reference proteome</keyword>
<accession>A0A930VDJ2</accession>
<dbReference type="InterPro" id="IPR036938">
    <property type="entry name" value="PAP2/HPO_sf"/>
</dbReference>
<feature type="transmembrane region" description="Helical" evidence="1">
    <location>
        <begin position="114"/>
        <end position="137"/>
    </location>
</feature>
<dbReference type="Gene3D" id="1.20.144.10">
    <property type="entry name" value="Phosphatidic acid phosphatase type 2/haloperoxidase"/>
    <property type="match status" value="1"/>
</dbReference>
<dbReference type="CDD" id="cd03392">
    <property type="entry name" value="PAP2_like_2"/>
    <property type="match status" value="1"/>
</dbReference>
<protein>
    <submittedName>
        <fullName evidence="3">Phosphatase PAP2 family protein</fullName>
    </submittedName>
</protein>
<reference evidence="3" key="1">
    <citation type="submission" date="2020-11" db="EMBL/GenBank/DDBJ databases">
        <title>Nocardioides sp. nov., isolated from Soil of Cynanchum wilfordii Hemsley rhizosphere.</title>
        <authorList>
            <person name="Lee J.-S."/>
            <person name="Suh M.K."/>
            <person name="Kim J.-S."/>
        </authorList>
    </citation>
    <scope>NUCLEOTIDE SEQUENCE</scope>
    <source>
        <strain evidence="3">KCTC 19275</strain>
    </source>
</reference>
<dbReference type="Pfam" id="PF01569">
    <property type="entry name" value="PAP2"/>
    <property type="match status" value="1"/>
</dbReference>
<dbReference type="AlphaFoldDB" id="A0A930VDJ2"/>